<dbReference type="PRINTS" id="PR00260">
    <property type="entry name" value="CHEMTRNSDUCR"/>
</dbReference>
<feature type="transmembrane region" description="Helical" evidence="4">
    <location>
        <begin position="148"/>
        <end position="167"/>
    </location>
</feature>
<dbReference type="EMBL" id="CAHP01000014">
    <property type="protein sequence ID" value="CCG40669.1"/>
    <property type="molecule type" value="Genomic_DNA"/>
</dbReference>
<comment type="similarity">
    <text evidence="2">Belongs to the methyl-accepting chemotaxis (MCP) protein family.</text>
</comment>
<keyword evidence="1 3" id="KW-0807">Transducer</keyword>
<feature type="transmembrane region" description="Helical" evidence="4">
    <location>
        <begin position="20"/>
        <end position="39"/>
    </location>
</feature>
<feature type="transmembrane region" description="Helical" evidence="4">
    <location>
        <begin position="99"/>
        <end position="128"/>
    </location>
</feature>
<dbReference type="GO" id="GO:0004888">
    <property type="term" value="F:transmembrane signaling receptor activity"/>
    <property type="evidence" value="ECO:0007669"/>
    <property type="project" value="InterPro"/>
</dbReference>
<dbReference type="eggNOG" id="COG0840">
    <property type="taxonomic scope" value="Bacteria"/>
</dbReference>
<proteinExistence type="inferred from homology"/>
<reference evidence="6 7" key="1">
    <citation type="journal article" date="2012" name="J. Bacteriol.">
        <title>Draft Genome Sequence of the Purple Photosynthetic Bacterium Phaeospirillum molischianum DSM120, a Particularly Versatile Bacterium.</title>
        <authorList>
            <person name="Duquesne K."/>
            <person name="Prima V."/>
            <person name="Ji B."/>
            <person name="Rouy Z."/>
            <person name="Medigue C."/>
            <person name="Talla E."/>
            <person name="Sturgis J.N."/>
        </authorList>
    </citation>
    <scope>NUCLEOTIDE SEQUENCE [LARGE SCALE GENOMIC DNA]</scope>
    <source>
        <strain evidence="7">DSM120</strain>
    </source>
</reference>
<dbReference type="GO" id="GO:0016020">
    <property type="term" value="C:membrane"/>
    <property type="evidence" value="ECO:0007669"/>
    <property type="project" value="InterPro"/>
</dbReference>
<organism evidence="6 7">
    <name type="scientific">Magnetospirillum molischianum DSM 120</name>
    <dbReference type="NCBI Taxonomy" id="1150626"/>
    <lineage>
        <taxon>Bacteria</taxon>
        <taxon>Pseudomonadati</taxon>
        <taxon>Pseudomonadota</taxon>
        <taxon>Alphaproteobacteria</taxon>
        <taxon>Rhodospirillales</taxon>
        <taxon>Rhodospirillaceae</taxon>
        <taxon>Magnetospirillum</taxon>
    </lineage>
</organism>
<comment type="caution">
    <text evidence="6">The sequence shown here is derived from an EMBL/GenBank/DDBJ whole genome shotgun (WGS) entry which is preliminary data.</text>
</comment>
<dbReference type="PANTHER" id="PTHR32089">
    <property type="entry name" value="METHYL-ACCEPTING CHEMOTAXIS PROTEIN MCPB"/>
    <property type="match status" value="1"/>
</dbReference>
<dbReference type="SMART" id="SM00283">
    <property type="entry name" value="MA"/>
    <property type="match status" value="1"/>
</dbReference>
<evidence type="ECO:0000256" key="4">
    <source>
        <dbReference type="SAM" id="Phobius"/>
    </source>
</evidence>
<evidence type="ECO:0000313" key="6">
    <source>
        <dbReference type="EMBL" id="CCG40669.1"/>
    </source>
</evidence>
<evidence type="ECO:0000259" key="5">
    <source>
        <dbReference type="PROSITE" id="PS50111"/>
    </source>
</evidence>
<dbReference type="STRING" id="1150626.PHAMO_210180"/>
<dbReference type="InterPro" id="IPR004089">
    <property type="entry name" value="MCPsignal_dom"/>
</dbReference>
<dbReference type="AlphaFoldDB" id="H8FQN1"/>
<keyword evidence="4" id="KW-0472">Membrane</keyword>
<sequence>MAFAMNEIVQIRMVVERALIAYLWVHVPLVAAVGIVMAGDWAMMSIGALVLAGAATATWRAAPGSEAARYTISVALMGMVALLVFGFEGHPWQIDMHMYFFCALAMLTAFCDWKSLILAAVMVALHHLLLNFLYPAAVFPGGGAFGRVLLHAVIVVGQVSVLSWVAWRLTQAFEHSAEALDRVREAQTEVDAAAVERDRTRIETQAKRKHEMMSLSEQFQSAIGQVASKLSQTAANSRNSAVEVDRRLTEMSNHLSAAAGSAQEVTGSVSTVAAAAEELSASITEVNRIITESCKMAGNAVHEVVKTGATVNTLASAASRIGDVVTLIQDIASQTNLLALNATIEAARAGEAGKGFSVVANEVKHLANQTARATEEIGSHVAEIQNATGGAVSAIHEIGAIIGNIEHAIGTLSGSSQSQSQAIAEITQSAHRAAGTVDMVGVDVAQVTELARDLGTVARRRTEESAQMADQAEGLTRQVEAFVVQIQRDTE</sequence>
<dbReference type="Gene3D" id="1.10.287.950">
    <property type="entry name" value="Methyl-accepting chemotaxis protein"/>
    <property type="match status" value="1"/>
</dbReference>
<dbReference type="PANTHER" id="PTHR32089:SF112">
    <property type="entry name" value="LYSOZYME-LIKE PROTEIN-RELATED"/>
    <property type="match status" value="1"/>
</dbReference>
<evidence type="ECO:0000313" key="7">
    <source>
        <dbReference type="Proteomes" id="UP000004169"/>
    </source>
</evidence>
<dbReference type="SUPFAM" id="SSF58104">
    <property type="entry name" value="Methyl-accepting chemotaxis protein (MCP) signaling domain"/>
    <property type="match status" value="1"/>
</dbReference>
<keyword evidence="4" id="KW-0812">Transmembrane</keyword>
<feature type="domain" description="Methyl-accepting transducer" evidence="5">
    <location>
        <begin position="226"/>
        <end position="469"/>
    </location>
</feature>
<protein>
    <submittedName>
        <fullName evidence="6">Putative methyl-accepting chemotaxis protein</fullName>
    </submittedName>
</protein>
<evidence type="ECO:0000256" key="1">
    <source>
        <dbReference type="ARBA" id="ARBA00023224"/>
    </source>
</evidence>
<dbReference type="GO" id="GO:0007165">
    <property type="term" value="P:signal transduction"/>
    <property type="evidence" value="ECO:0007669"/>
    <property type="project" value="UniProtKB-KW"/>
</dbReference>
<name>H8FQN1_MAGML</name>
<feature type="transmembrane region" description="Helical" evidence="4">
    <location>
        <begin position="68"/>
        <end position="87"/>
    </location>
</feature>
<dbReference type="InterPro" id="IPR004090">
    <property type="entry name" value="Chemotax_Me-accpt_rcpt"/>
</dbReference>
<keyword evidence="7" id="KW-1185">Reference proteome</keyword>
<dbReference type="GO" id="GO:0006935">
    <property type="term" value="P:chemotaxis"/>
    <property type="evidence" value="ECO:0007669"/>
    <property type="project" value="InterPro"/>
</dbReference>
<dbReference type="Pfam" id="PF00015">
    <property type="entry name" value="MCPsignal"/>
    <property type="match status" value="1"/>
</dbReference>
<gene>
    <name evidence="6" type="ORF">PHAMO_210180</name>
</gene>
<dbReference type="Proteomes" id="UP000004169">
    <property type="component" value="Unassembled WGS sequence"/>
</dbReference>
<accession>H8FQN1</accession>
<keyword evidence="4" id="KW-1133">Transmembrane helix</keyword>
<evidence type="ECO:0000256" key="3">
    <source>
        <dbReference type="PROSITE-ProRule" id="PRU00284"/>
    </source>
</evidence>
<evidence type="ECO:0000256" key="2">
    <source>
        <dbReference type="ARBA" id="ARBA00029447"/>
    </source>
</evidence>
<feature type="transmembrane region" description="Helical" evidence="4">
    <location>
        <begin position="46"/>
        <end position="62"/>
    </location>
</feature>
<dbReference type="PROSITE" id="PS50111">
    <property type="entry name" value="CHEMOTAXIS_TRANSDUC_2"/>
    <property type="match status" value="1"/>
</dbReference>